<dbReference type="Pfam" id="PF03466">
    <property type="entry name" value="LysR_substrate"/>
    <property type="match status" value="1"/>
</dbReference>
<dbReference type="GO" id="GO:0003700">
    <property type="term" value="F:DNA-binding transcription factor activity"/>
    <property type="evidence" value="ECO:0007669"/>
    <property type="project" value="InterPro"/>
</dbReference>
<dbReference type="Gene3D" id="1.10.10.10">
    <property type="entry name" value="Winged helix-like DNA-binding domain superfamily/Winged helix DNA-binding domain"/>
    <property type="match status" value="1"/>
</dbReference>
<comment type="similarity">
    <text evidence="1">Belongs to the LysR transcriptional regulatory family.</text>
</comment>
<dbReference type="PRINTS" id="PR00039">
    <property type="entry name" value="HTHLYSR"/>
</dbReference>
<evidence type="ECO:0000256" key="3">
    <source>
        <dbReference type="ARBA" id="ARBA00023125"/>
    </source>
</evidence>
<feature type="domain" description="HTH lysR-type" evidence="5">
    <location>
        <begin position="1"/>
        <end position="57"/>
    </location>
</feature>
<protein>
    <submittedName>
        <fullName evidence="6">LysR family transcriptional regulator</fullName>
    </submittedName>
</protein>
<dbReference type="Pfam" id="PF00126">
    <property type="entry name" value="HTH_1"/>
    <property type="match status" value="1"/>
</dbReference>
<reference evidence="6 7" key="1">
    <citation type="submission" date="2020-04" db="EMBL/GenBank/DDBJ databases">
        <authorList>
            <person name="Hitch T.C.A."/>
            <person name="Wylensek D."/>
            <person name="Clavel T."/>
        </authorList>
    </citation>
    <scope>NUCLEOTIDE SEQUENCE [LARGE SCALE GENOMIC DNA]</scope>
    <source>
        <strain evidence="6 7">Oil-RF-744-FAT-WT-6-1</strain>
    </source>
</reference>
<proteinExistence type="inferred from homology"/>
<accession>A0A848BQ66</accession>
<dbReference type="GO" id="GO:0000976">
    <property type="term" value="F:transcription cis-regulatory region binding"/>
    <property type="evidence" value="ECO:0007669"/>
    <property type="project" value="TreeGrafter"/>
</dbReference>
<evidence type="ECO:0000256" key="1">
    <source>
        <dbReference type="ARBA" id="ARBA00009437"/>
    </source>
</evidence>
<dbReference type="InterPro" id="IPR036388">
    <property type="entry name" value="WH-like_DNA-bd_sf"/>
</dbReference>
<evidence type="ECO:0000313" key="6">
    <source>
        <dbReference type="EMBL" id="NME27415.1"/>
    </source>
</evidence>
<keyword evidence="4" id="KW-0804">Transcription</keyword>
<dbReference type="Proteomes" id="UP000591071">
    <property type="component" value="Unassembled WGS sequence"/>
</dbReference>
<dbReference type="Gene3D" id="3.40.190.10">
    <property type="entry name" value="Periplasmic binding protein-like II"/>
    <property type="match status" value="2"/>
</dbReference>
<dbReference type="PANTHER" id="PTHR30126">
    <property type="entry name" value="HTH-TYPE TRANSCRIPTIONAL REGULATOR"/>
    <property type="match status" value="1"/>
</dbReference>
<sequence>MEKDLLETFVTLANVQNISKTAQVLYISQAAVSHRLKKLEEHVGEELIIRNKGAKHTHLTAAGTRFLPLAQNWLRLDQDLENFQHRPQTLELTIGTVNSVNNYLFSAFYNQLKTDPLDWRLHIRTLHSNEIYEQVRLHVLDIGFPLREQRVPHIRVRKIHSETLMVVSRHKIHNKTVLMPSDLDGRKQIYINWGADYVHWHSLYFPSYIMPKFSVDTAKIAVDLLDDTTWFFAPYSICLELRKREDCYISGLAVQTPSRDMYMITDTQMEKMKRREITLFKWRIIHYIRHKEKEFIDMLHRFHMENQTEYVFEKDMRK</sequence>
<dbReference type="PROSITE" id="PS50931">
    <property type="entry name" value="HTH_LYSR"/>
    <property type="match status" value="1"/>
</dbReference>
<keyword evidence="2" id="KW-0805">Transcription regulation</keyword>
<dbReference type="SUPFAM" id="SSF53850">
    <property type="entry name" value="Periplasmic binding protein-like II"/>
    <property type="match status" value="1"/>
</dbReference>
<dbReference type="AlphaFoldDB" id="A0A848BQ66"/>
<evidence type="ECO:0000256" key="2">
    <source>
        <dbReference type="ARBA" id="ARBA00023015"/>
    </source>
</evidence>
<keyword evidence="3" id="KW-0238">DNA-binding</keyword>
<dbReference type="CDD" id="cd05466">
    <property type="entry name" value="PBP2_LTTR_substrate"/>
    <property type="match status" value="1"/>
</dbReference>
<organism evidence="6 7">
    <name type="scientific">Megasphaera hexanoica</name>
    <dbReference type="NCBI Taxonomy" id="1675036"/>
    <lineage>
        <taxon>Bacteria</taxon>
        <taxon>Bacillati</taxon>
        <taxon>Bacillota</taxon>
        <taxon>Negativicutes</taxon>
        <taxon>Veillonellales</taxon>
        <taxon>Veillonellaceae</taxon>
        <taxon>Megasphaera</taxon>
    </lineage>
</organism>
<gene>
    <name evidence="6" type="ORF">HF872_02055</name>
</gene>
<evidence type="ECO:0000259" key="5">
    <source>
        <dbReference type="PROSITE" id="PS50931"/>
    </source>
</evidence>
<comment type="caution">
    <text evidence="6">The sequence shown here is derived from an EMBL/GenBank/DDBJ whole genome shotgun (WGS) entry which is preliminary data.</text>
</comment>
<dbReference type="InterPro" id="IPR036390">
    <property type="entry name" value="WH_DNA-bd_sf"/>
</dbReference>
<name>A0A848BQ66_9FIRM</name>
<dbReference type="EMBL" id="JABAFG010000002">
    <property type="protein sequence ID" value="NME27415.1"/>
    <property type="molecule type" value="Genomic_DNA"/>
</dbReference>
<dbReference type="InterPro" id="IPR005119">
    <property type="entry name" value="LysR_subst-bd"/>
</dbReference>
<dbReference type="SUPFAM" id="SSF46785">
    <property type="entry name" value="Winged helix' DNA-binding domain"/>
    <property type="match status" value="1"/>
</dbReference>
<dbReference type="PANTHER" id="PTHR30126:SF21">
    <property type="entry name" value="TRANSCRIPTIONAL REGULATOR-RELATED"/>
    <property type="match status" value="1"/>
</dbReference>
<dbReference type="InterPro" id="IPR000847">
    <property type="entry name" value="LysR_HTH_N"/>
</dbReference>
<evidence type="ECO:0000313" key="7">
    <source>
        <dbReference type="Proteomes" id="UP000591071"/>
    </source>
</evidence>
<dbReference type="RefSeq" id="WP_170087139.1">
    <property type="nucleotide sequence ID" value="NZ_JABAFG010000002.1"/>
</dbReference>
<evidence type="ECO:0000256" key="4">
    <source>
        <dbReference type="ARBA" id="ARBA00023163"/>
    </source>
</evidence>